<feature type="domain" description="Prohead serine protease" evidence="4">
    <location>
        <begin position="45"/>
        <end position="141"/>
    </location>
</feature>
<evidence type="ECO:0000313" key="6">
    <source>
        <dbReference type="EMBL" id="RVU88808.1"/>
    </source>
</evidence>
<sequence length="315" mass="35216">MPKNKPFIFNDESIENSYGFFIITEGISLMRFENNPVMLNNHWNNTESVLGHWENWYIENGQLLGYPVFDLEDELAQKIANKVNGGHLKGCSMGIIFNPEDLIYVGGKFLLLKCELAEVSIVAVPSNKASVSLYKKENEAYTEEEIKSLCLSLKKKEFEINDNMKKITLSIATLTALGFDKTTPEVDVETIELAVQKLSSENTSIRAKLLALESEKEVAQEAEITKMVDLAIKEGRISATKKEAFVSLAKSDFALAKSTLEGIPAKTNLSGMIDNPASATEVTTKEAFLKLDREAQLKFKADHLDQYKNLFSKTK</sequence>
<evidence type="ECO:0000259" key="4">
    <source>
        <dbReference type="Pfam" id="PF04586"/>
    </source>
</evidence>
<keyword evidence="1" id="KW-1188">Viral release from host cell</keyword>
<dbReference type="RefSeq" id="WP_127821650.1">
    <property type="nucleotide sequence ID" value="NZ_RWGX02000014.1"/>
</dbReference>
<dbReference type="InterPro" id="IPR054613">
    <property type="entry name" value="Peptidase_S78_dom"/>
</dbReference>
<dbReference type="GO" id="GO:0008233">
    <property type="term" value="F:peptidase activity"/>
    <property type="evidence" value="ECO:0007669"/>
    <property type="project" value="UniProtKB-KW"/>
</dbReference>
<reference evidence="5" key="1">
    <citation type="submission" date="2018-12" db="EMBL/GenBank/DDBJ databases">
        <title>Draft genome sequence of Flaovobacterium columnare BGFS27 isolated from channel catfish in Alabama.</title>
        <authorList>
            <person name="Cai W."/>
            <person name="Arias C."/>
        </authorList>
    </citation>
    <scope>NUCLEOTIDE SEQUENCE [LARGE SCALE GENOMIC DNA]</scope>
    <source>
        <strain evidence="5">BGFS27</strain>
    </source>
</reference>
<keyword evidence="2 5" id="KW-0645">Protease</keyword>
<accession>A0AA94JLY6</accession>
<protein>
    <submittedName>
        <fullName evidence="5">Caudovirus prohead protease</fullName>
    </submittedName>
</protein>
<dbReference type="GO" id="GO:0006508">
    <property type="term" value="P:proteolysis"/>
    <property type="evidence" value="ECO:0007669"/>
    <property type="project" value="UniProtKB-KW"/>
</dbReference>
<dbReference type="EMBL" id="RWGX01000006">
    <property type="protein sequence ID" value="RVU86710.1"/>
    <property type="molecule type" value="Genomic_DNA"/>
</dbReference>
<name>A0AA94JLY6_9FLAO</name>
<comment type="caution">
    <text evidence="5">The sequence shown here is derived from an EMBL/GenBank/DDBJ whole genome shotgun (WGS) entry which is preliminary data.</text>
</comment>
<organism evidence="5">
    <name type="scientific">Flavobacterium columnare</name>
    <dbReference type="NCBI Taxonomy" id="996"/>
    <lineage>
        <taxon>Bacteria</taxon>
        <taxon>Pseudomonadati</taxon>
        <taxon>Bacteroidota</taxon>
        <taxon>Flavobacteriia</taxon>
        <taxon>Flavobacteriales</taxon>
        <taxon>Flavobacteriaceae</taxon>
        <taxon>Flavobacterium</taxon>
    </lineage>
</organism>
<dbReference type="AlphaFoldDB" id="A0AA94JLY6"/>
<evidence type="ECO:0000256" key="2">
    <source>
        <dbReference type="ARBA" id="ARBA00022670"/>
    </source>
</evidence>
<dbReference type="Pfam" id="PF04586">
    <property type="entry name" value="Peptidase_S78"/>
    <property type="match status" value="1"/>
</dbReference>
<evidence type="ECO:0000256" key="1">
    <source>
        <dbReference type="ARBA" id="ARBA00022612"/>
    </source>
</evidence>
<proteinExistence type="predicted"/>
<evidence type="ECO:0000313" key="5">
    <source>
        <dbReference type="EMBL" id="RVU86710.1"/>
    </source>
</evidence>
<evidence type="ECO:0000256" key="3">
    <source>
        <dbReference type="ARBA" id="ARBA00022801"/>
    </source>
</evidence>
<gene>
    <name evidence="6" type="ORF">EJB19_01225</name>
    <name evidence="5" type="ORF">EJB19_14170</name>
</gene>
<keyword evidence="3" id="KW-0378">Hydrolase</keyword>
<dbReference type="EMBL" id="RWGX01000003">
    <property type="protein sequence ID" value="RVU88808.1"/>
    <property type="molecule type" value="Genomic_DNA"/>
</dbReference>